<comment type="caution">
    <text evidence="12">The sequence shown here is derived from an EMBL/GenBank/DDBJ whole genome shotgun (WGS) entry which is preliminary data.</text>
</comment>
<feature type="compositionally biased region" description="Polar residues" evidence="10">
    <location>
        <begin position="174"/>
        <end position="184"/>
    </location>
</feature>
<feature type="compositionally biased region" description="Basic and acidic residues" evidence="10">
    <location>
        <begin position="59"/>
        <end position="72"/>
    </location>
</feature>
<keyword evidence="7" id="KW-0238">DNA-binding</keyword>
<accession>A0AAV2BP00</accession>
<keyword evidence="4" id="KW-0677">Repeat</keyword>
<feature type="region of interest" description="Disordered" evidence="10">
    <location>
        <begin position="161"/>
        <end position="242"/>
    </location>
</feature>
<evidence type="ECO:0000256" key="9">
    <source>
        <dbReference type="PROSITE-ProRule" id="PRU00042"/>
    </source>
</evidence>
<dbReference type="GO" id="GO:0010468">
    <property type="term" value="P:regulation of gene expression"/>
    <property type="evidence" value="ECO:0007669"/>
    <property type="project" value="TreeGrafter"/>
</dbReference>
<evidence type="ECO:0000256" key="4">
    <source>
        <dbReference type="ARBA" id="ARBA00022737"/>
    </source>
</evidence>
<evidence type="ECO:0000256" key="10">
    <source>
        <dbReference type="SAM" id="MobiDB-lite"/>
    </source>
</evidence>
<feature type="compositionally biased region" description="Acidic residues" evidence="10">
    <location>
        <begin position="105"/>
        <end position="120"/>
    </location>
</feature>
<comment type="similarity">
    <text evidence="2">Belongs to the krueppel C2H2-type zinc-finger protein family.</text>
</comment>
<keyword evidence="6" id="KW-0862">Zinc</keyword>
<comment type="subcellular location">
    <subcellularLocation>
        <location evidence="1">Nucleus</location>
    </subcellularLocation>
</comment>
<evidence type="ECO:0000256" key="5">
    <source>
        <dbReference type="ARBA" id="ARBA00022771"/>
    </source>
</evidence>
<dbReference type="EMBL" id="CAXIEN010000451">
    <property type="protein sequence ID" value="CAL1298031.1"/>
    <property type="molecule type" value="Genomic_DNA"/>
</dbReference>
<feature type="compositionally biased region" description="Basic and acidic residues" evidence="10">
    <location>
        <begin position="121"/>
        <end position="130"/>
    </location>
</feature>
<name>A0AAV2BP00_9ARAC</name>
<keyword evidence="5 9" id="KW-0863">Zinc-finger</keyword>
<evidence type="ECO:0000259" key="11">
    <source>
        <dbReference type="PROSITE" id="PS50157"/>
    </source>
</evidence>
<dbReference type="GO" id="GO:0003677">
    <property type="term" value="F:DNA binding"/>
    <property type="evidence" value="ECO:0007669"/>
    <property type="project" value="UniProtKB-KW"/>
</dbReference>
<keyword evidence="3" id="KW-0479">Metal-binding</keyword>
<feature type="compositionally biased region" description="Basic residues" evidence="10">
    <location>
        <begin position="220"/>
        <end position="229"/>
    </location>
</feature>
<gene>
    <name evidence="12" type="ORF">LARSCL_LOCUS20658</name>
</gene>
<evidence type="ECO:0000256" key="2">
    <source>
        <dbReference type="ARBA" id="ARBA00006991"/>
    </source>
</evidence>
<dbReference type="Proteomes" id="UP001497382">
    <property type="component" value="Unassembled WGS sequence"/>
</dbReference>
<dbReference type="FunFam" id="3.30.160.60:FF:000663">
    <property type="entry name" value="Zinc finger protein 45"/>
    <property type="match status" value="1"/>
</dbReference>
<evidence type="ECO:0000256" key="7">
    <source>
        <dbReference type="ARBA" id="ARBA00023125"/>
    </source>
</evidence>
<evidence type="ECO:0000256" key="6">
    <source>
        <dbReference type="ARBA" id="ARBA00022833"/>
    </source>
</evidence>
<protein>
    <recommendedName>
        <fullName evidence="11">C2H2-type domain-containing protein</fullName>
    </recommendedName>
</protein>
<dbReference type="InterPro" id="IPR036236">
    <property type="entry name" value="Znf_C2H2_sf"/>
</dbReference>
<sequence>MDFTNVCPNCGPCGEGHRCVSNEEDMINQTDDNEDSTPFLDKVVKESMSYDESTSTAVERNDFATSDIEKSQENSMEGIEDGFDSPRLHSYKENPLISEGKADSPPDEESFMEENQEEASEENRELHESFENDPEFLSFETLSFSDEPATILLLDGNPLQGLPFQPLFADESRGSNQNKDTNLESAVERKRQEIRRRSMGLSSDSQASPSKKDCNGHSSSKSKKRRLKQKSTESFPRDQCGRTFSSEESHMFLRDHSYSSKEASVDLPSSSQAGPSRLCSSEHSETDSTKSPLKHSPKKSFSCDLCDKKFISNRNLRDHRFLHSNAKPHICKECAKGFAQKSYLKHHNRVHTGERRYKCNVCGKRFSQS</sequence>
<dbReference type="PROSITE" id="PS00028">
    <property type="entry name" value="ZINC_FINGER_C2H2_1"/>
    <property type="match status" value="2"/>
</dbReference>
<evidence type="ECO:0000313" key="12">
    <source>
        <dbReference type="EMBL" id="CAL1298031.1"/>
    </source>
</evidence>
<dbReference type="GO" id="GO:0005634">
    <property type="term" value="C:nucleus"/>
    <property type="evidence" value="ECO:0007669"/>
    <property type="project" value="UniProtKB-SubCell"/>
</dbReference>
<feature type="compositionally biased region" description="Polar residues" evidence="10">
    <location>
        <begin position="200"/>
        <end position="209"/>
    </location>
</feature>
<dbReference type="Pfam" id="PF00096">
    <property type="entry name" value="zf-C2H2"/>
    <property type="match status" value="2"/>
</dbReference>
<feature type="compositionally biased region" description="Polar residues" evidence="10">
    <location>
        <begin position="267"/>
        <end position="279"/>
    </location>
</feature>
<evidence type="ECO:0000256" key="8">
    <source>
        <dbReference type="ARBA" id="ARBA00023242"/>
    </source>
</evidence>
<evidence type="ECO:0000256" key="1">
    <source>
        <dbReference type="ARBA" id="ARBA00004123"/>
    </source>
</evidence>
<dbReference type="InterPro" id="IPR013087">
    <property type="entry name" value="Znf_C2H2_type"/>
</dbReference>
<organism evidence="12 13">
    <name type="scientific">Larinioides sclopetarius</name>
    <dbReference type="NCBI Taxonomy" id="280406"/>
    <lineage>
        <taxon>Eukaryota</taxon>
        <taxon>Metazoa</taxon>
        <taxon>Ecdysozoa</taxon>
        <taxon>Arthropoda</taxon>
        <taxon>Chelicerata</taxon>
        <taxon>Arachnida</taxon>
        <taxon>Araneae</taxon>
        <taxon>Araneomorphae</taxon>
        <taxon>Entelegynae</taxon>
        <taxon>Araneoidea</taxon>
        <taxon>Araneidae</taxon>
        <taxon>Larinioides</taxon>
    </lineage>
</organism>
<keyword evidence="13" id="KW-1185">Reference proteome</keyword>
<dbReference type="PANTHER" id="PTHR16515:SF66">
    <property type="entry name" value="C2H2-TYPE DOMAIN-CONTAINING PROTEIN"/>
    <property type="match status" value="1"/>
</dbReference>
<dbReference type="SUPFAM" id="SSF57667">
    <property type="entry name" value="beta-beta-alpha zinc fingers"/>
    <property type="match status" value="2"/>
</dbReference>
<keyword evidence="8" id="KW-0539">Nucleus</keyword>
<evidence type="ECO:0000313" key="13">
    <source>
        <dbReference type="Proteomes" id="UP001497382"/>
    </source>
</evidence>
<dbReference type="SMART" id="SM00355">
    <property type="entry name" value="ZnF_C2H2"/>
    <property type="match status" value="2"/>
</dbReference>
<feature type="domain" description="C2H2-type" evidence="11">
    <location>
        <begin position="329"/>
        <end position="356"/>
    </location>
</feature>
<proteinExistence type="inferred from homology"/>
<dbReference type="InterPro" id="IPR050331">
    <property type="entry name" value="Zinc_finger"/>
</dbReference>
<dbReference type="Gene3D" id="3.30.160.60">
    <property type="entry name" value="Classic Zinc Finger"/>
    <property type="match status" value="3"/>
</dbReference>
<feature type="region of interest" description="Disordered" evidence="10">
    <location>
        <begin position="46"/>
        <end position="141"/>
    </location>
</feature>
<evidence type="ECO:0000256" key="3">
    <source>
        <dbReference type="ARBA" id="ARBA00022723"/>
    </source>
</evidence>
<dbReference type="AlphaFoldDB" id="A0AAV2BP00"/>
<dbReference type="FunFam" id="3.30.160.60:FF:000446">
    <property type="entry name" value="Zinc finger protein"/>
    <property type="match status" value="1"/>
</dbReference>
<feature type="domain" description="C2H2-type" evidence="11">
    <location>
        <begin position="301"/>
        <end position="328"/>
    </location>
</feature>
<dbReference type="PROSITE" id="PS50157">
    <property type="entry name" value="ZINC_FINGER_C2H2_2"/>
    <property type="match status" value="2"/>
</dbReference>
<feature type="region of interest" description="Disordered" evidence="10">
    <location>
        <begin position="257"/>
        <end position="300"/>
    </location>
</feature>
<dbReference type="PANTHER" id="PTHR16515">
    <property type="entry name" value="PR DOMAIN ZINC FINGER PROTEIN"/>
    <property type="match status" value="1"/>
</dbReference>
<reference evidence="12 13" key="1">
    <citation type="submission" date="2024-04" db="EMBL/GenBank/DDBJ databases">
        <authorList>
            <person name="Rising A."/>
            <person name="Reimegard J."/>
            <person name="Sonavane S."/>
            <person name="Akerstrom W."/>
            <person name="Nylinder S."/>
            <person name="Hedman E."/>
            <person name="Kallberg Y."/>
        </authorList>
    </citation>
    <scope>NUCLEOTIDE SEQUENCE [LARGE SCALE GENOMIC DNA]</scope>
</reference>
<dbReference type="GO" id="GO:0008270">
    <property type="term" value="F:zinc ion binding"/>
    <property type="evidence" value="ECO:0007669"/>
    <property type="project" value="UniProtKB-KW"/>
</dbReference>